<reference evidence="3 4" key="1">
    <citation type="journal article" date="2016" name="Nat. Commun.">
        <title>Thousands of microbial genomes shed light on interconnected biogeochemical processes in an aquifer system.</title>
        <authorList>
            <person name="Anantharaman K."/>
            <person name="Brown C.T."/>
            <person name="Hug L.A."/>
            <person name="Sharon I."/>
            <person name="Castelle C.J."/>
            <person name="Probst A.J."/>
            <person name="Thomas B.C."/>
            <person name="Singh A."/>
            <person name="Wilkins M.J."/>
            <person name="Karaoz U."/>
            <person name="Brodie E.L."/>
            <person name="Williams K.H."/>
            <person name="Hubbard S.S."/>
            <person name="Banfield J.F."/>
        </authorList>
    </citation>
    <scope>NUCLEOTIDE SEQUENCE [LARGE SCALE GENOMIC DNA]</scope>
</reference>
<comment type="caution">
    <text evidence="3">The sequence shown here is derived from an EMBL/GenBank/DDBJ whole genome shotgun (WGS) entry which is preliminary data.</text>
</comment>
<dbReference type="PANTHER" id="PTHR34477">
    <property type="entry name" value="UPF0213 PROTEIN YHBQ"/>
    <property type="match status" value="1"/>
</dbReference>
<dbReference type="Gene3D" id="3.40.1440.10">
    <property type="entry name" value="GIY-YIG endonuclease"/>
    <property type="match status" value="1"/>
</dbReference>
<evidence type="ECO:0000313" key="3">
    <source>
        <dbReference type="EMBL" id="OGI69976.1"/>
    </source>
</evidence>
<dbReference type="InterPro" id="IPR000305">
    <property type="entry name" value="GIY-YIG_endonuc"/>
</dbReference>
<evidence type="ECO:0000259" key="2">
    <source>
        <dbReference type="PROSITE" id="PS50164"/>
    </source>
</evidence>
<evidence type="ECO:0000313" key="4">
    <source>
        <dbReference type="Proteomes" id="UP000179076"/>
    </source>
</evidence>
<feature type="domain" description="GIY-YIG" evidence="2">
    <location>
        <begin position="14"/>
        <end position="89"/>
    </location>
</feature>
<dbReference type="CDD" id="cd10456">
    <property type="entry name" value="GIY-YIG_UPF0213"/>
    <property type="match status" value="1"/>
</dbReference>
<dbReference type="Proteomes" id="UP000179076">
    <property type="component" value="Unassembled WGS sequence"/>
</dbReference>
<comment type="similarity">
    <text evidence="1">Belongs to the UPF0213 family.</text>
</comment>
<name>A0A1F6VK85_9PROT</name>
<organism evidence="3 4">
    <name type="scientific">Candidatus Muproteobacteria bacterium RBG_16_60_9</name>
    <dbReference type="NCBI Taxonomy" id="1817755"/>
    <lineage>
        <taxon>Bacteria</taxon>
        <taxon>Pseudomonadati</taxon>
        <taxon>Pseudomonadota</taxon>
        <taxon>Candidatus Muproteobacteria</taxon>
    </lineage>
</organism>
<protein>
    <recommendedName>
        <fullName evidence="2">GIY-YIG domain-containing protein</fullName>
    </recommendedName>
</protein>
<dbReference type="AlphaFoldDB" id="A0A1F6VK85"/>
<dbReference type="EMBL" id="MFSP01000010">
    <property type="protein sequence ID" value="OGI69976.1"/>
    <property type="molecule type" value="Genomic_DNA"/>
</dbReference>
<evidence type="ECO:0000256" key="1">
    <source>
        <dbReference type="ARBA" id="ARBA00007435"/>
    </source>
</evidence>
<proteinExistence type="inferred from homology"/>
<dbReference type="Pfam" id="PF01541">
    <property type="entry name" value="GIY-YIG"/>
    <property type="match status" value="1"/>
</dbReference>
<gene>
    <name evidence="3" type="ORF">A2W18_00825</name>
</gene>
<dbReference type="InterPro" id="IPR050190">
    <property type="entry name" value="UPF0213_domain"/>
</dbReference>
<dbReference type="InterPro" id="IPR035901">
    <property type="entry name" value="GIY-YIG_endonuc_sf"/>
</dbReference>
<sequence length="105" mass="11857">MSNNPGPKSQATDSPWLVYMVECRDGSLYTGITNDIERRLSQHNDGTGARYTRSRRPVELRYQQVCENRSAALVRECAVRLMSPKEKWALVVAAGGKRTERGETK</sequence>
<dbReference type="PROSITE" id="PS50164">
    <property type="entry name" value="GIY_YIG"/>
    <property type="match status" value="1"/>
</dbReference>
<accession>A0A1F6VK85</accession>
<dbReference type="SUPFAM" id="SSF82771">
    <property type="entry name" value="GIY-YIG endonuclease"/>
    <property type="match status" value="1"/>
</dbReference>
<dbReference type="PANTHER" id="PTHR34477:SF1">
    <property type="entry name" value="UPF0213 PROTEIN YHBQ"/>
    <property type="match status" value="1"/>
</dbReference>